<dbReference type="FunFam" id="3.30.360.10:FF:000005">
    <property type="entry name" value="Homoserine dehydrogenase"/>
    <property type="match status" value="1"/>
</dbReference>
<dbReference type="Gene3D" id="3.40.50.720">
    <property type="entry name" value="NAD(P)-binding Rossmann-like Domain"/>
    <property type="match status" value="1"/>
</dbReference>
<evidence type="ECO:0000256" key="13">
    <source>
        <dbReference type="RuleBase" id="RU000579"/>
    </source>
</evidence>
<dbReference type="UniPathway" id="UPA00051">
    <property type="reaction ID" value="UER00465"/>
</dbReference>
<accession>D4H840</accession>
<keyword evidence="10 13" id="KW-0486">Methionine biosynthesis</keyword>
<dbReference type="InParanoid" id="D4H840"/>
<dbReference type="GO" id="GO:0050661">
    <property type="term" value="F:NADP binding"/>
    <property type="evidence" value="ECO:0007669"/>
    <property type="project" value="InterPro"/>
</dbReference>
<dbReference type="InterPro" id="IPR016204">
    <property type="entry name" value="HDH"/>
</dbReference>
<feature type="active site" description="Proton donor" evidence="11">
    <location>
        <position position="208"/>
    </location>
</feature>
<comment type="pathway">
    <text evidence="2 13">Amino-acid biosynthesis; L-methionine biosynthesis via de novo pathway; L-homoserine from L-aspartate: step 3/3.</text>
</comment>
<dbReference type="InterPro" id="IPR036291">
    <property type="entry name" value="NAD(P)-bd_dom_sf"/>
</dbReference>
<name>D4H840_DENA2</name>
<evidence type="ECO:0000256" key="6">
    <source>
        <dbReference type="ARBA" id="ARBA00022605"/>
    </source>
</evidence>
<dbReference type="eggNOG" id="COG0460">
    <property type="taxonomic scope" value="Bacteria"/>
</dbReference>
<evidence type="ECO:0000256" key="10">
    <source>
        <dbReference type="ARBA" id="ARBA00023167"/>
    </source>
</evidence>
<dbReference type="EMBL" id="CP001968">
    <property type="protein sequence ID" value="ADD68189.1"/>
    <property type="molecule type" value="Genomic_DNA"/>
</dbReference>
<keyword evidence="8 12" id="KW-0521">NADP</keyword>
<dbReference type="GO" id="GO:0004412">
    <property type="term" value="F:homoserine dehydrogenase activity"/>
    <property type="evidence" value="ECO:0007669"/>
    <property type="project" value="UniProtKB-EC"/>
</dbReference>
<dbReference type="InterPro" id="IPR001342">
    <property type="entry name" value="HDH_cat"/>
</dbReference>
<evidence type="ECO:0000313" key="16">
    <source>
        <dbReference type="EMBL" id="ADD68189.1"/>
    </source>
</evidence>
<proteinExistence type="inferred from homology"/>
<dbReference type="HOGENOM" id="CLU_009116_1_0_0"/>
<dbReference type="KEGG" id="dap:Dacet_1419"/>
<feature type="binding site" evidence="12">
    <location>
        <begin position="10"/>
        <end position="17"/>
    </location>
    <ligand>
        <name>NADP(+)</name>
        <dbReference type="ChEBI" id="CHEBI:58349"/>
    </ligand>
</feature>
<dbReference type="STRING" id="522772.Dacet_1419"/>
<dbReference type="SUPFAM" id="SSF55021">
    <property type="entry name" value="ACT-like"/>
    <property type="match status" value="1"/>
</dbReference>
<keyword evidence="6 13" id="KW-0028">Amino-acid biosynthesis</keyword>
<feature type="binding site" evidence="12">
    <location>
        <position position="193"/>
    </location>
    <ligand>
        <name>L-homoserine</name>
        <dbReference type="ChEBI" id="CHEBI:57476"/>
    </ligand>
</feature>
<dbReference type="PIRSF" id="PIRSF000098">
    <property type="entry name" value="Homoser_dehydrog"/>
    <property type="match status" value="1"/>
</dbReference>
<dbReference type="UniPathway" id="UPA00050">
    <property type="reaction ID" value="UER00063"/>
</dbReference>
<dbReference type="PaxDb" id="522772-Dacet_1419"/>
<dbReference type="GO" id="GO:0009088">
    <property type="term" value="P:threonine biosynthetic process"/>
    <property type="evidence" value="ECO:0007669"/>
    <property type="project" value="UniProtKB-UniPathway"/>
</dbReference>
<evidence type="ECO:0000256" key="9">
    <source>
        <dbReference type="ARBA" id="ARBA00023002"/>
    </source>
</evidence>
<feature type="domain" description="ACT" evidence="15">
    <location>
        <begin position="358"/>
        <end position="436"/>
    </location>
</feature>
<evidence type="ECO:0000313" key="17">
    <source>
        <dbReference type="Proteomes" id="UP000002012"/>
    </source>
</evidence>
<evidence type="ECO:0000256" key="12">
    <source>
        <dbReference type="PIRSR" id="PIRSR000098-2"/>
    </source>
</evidence>
<evidence type="ECO:0000256" key="3">
    <source>
        <dbReference type="ARBA" id="ARBA00006753"/>
    </source>
</evidence>
<dbReference type="PROSITE" id="PS01042">
    <property type="entry name" value="HOMOSER_DHGENASE"/>
    <property type="match status" value="1"/>
</dbReference>
<keyword evidence="17" id="KW-1185">Reference proteome</keyword>
<dbReference type="InterPro" id="IPR005106">
    <property type="entry name" value="Asp/hSer_DH_NAD-bd"/>
</dbReference>
<dbReference type="InterPro" id="IPR045865">
    <property type="entry name" value="ACT-like_dom_sf"/>
</dbReference>
<dbReference type="Pfam" id="PF01842">
    <property type="entry name" value="ACT"/>
    <property type="match status" value="1"/>
</dbReference>
<dbReference type="GO" id="GO:0009086">
    <property type="term" value="P:methionine biosynthetic process"/>
    <property type="evidence" value="ECO:0007669"/>
    <property type="project" value="UniProtKB-KW"/>
</dbReference>
<keyword evidence="7 13" id="KW-0791">Threonine biosynthesis</keyword>
<evidence type="ECO:0000256" key="11">
    <source>
        <dbReference type="PIRSR" id="PIRSR000098-1"/>
    </source>
</evidence>
<dbReference type="SUPFAM" id="SSF55347">
    <property type="entry name" value="Glyceraldehyde-3-phosphate dehydrogenase-like, C-terminal domain"/>
    <property type="match status" value="1"/>
</dbReference>
<dbReference type="AlphaFoldDB" id="D4H840"/>
<dbReference type="PANTHER" id="PTHR43331:SF1">
    <property type="entry name" value="HOMOSERINE DEHYDROGENASE"/>
    <property type="match status" value="1"/>
</dbReference>
<evidence type="ECO:0000256" key="8">
    <source>
        <dbReference type="ARBA" id="ARBA00022857"/>
    </source>
</evidence>
<dbReference type="PROSITE" id="PS51671">
    <property type="entry name" value="ACT"/>
    <property type="match status" value="1"/>
</dbReference>
<dbReference type="RefSeq" id="WP_013010710.1">
    <property type="nucleotide sequence ID" value="NC_013943.1"/>
</dbReference>
<comment type="catalytic activity">
    <reaction evidence="13">
        <text>L-homoserine + NADP(+) = L-aspartate 4-semialdehyde + NADPH + H(+)</text>
        <dbReference type="Rhea" id="RHEA:15761"/>
        <dbReference type="ChEBI" id="CHEBI:15378"/>
        <dbReference type="ChEBI" id="CHEBI:57476"/>
        <dbReference type="ChEBI" id="CHEBI:57783"/>
        <dbReference type="ChEBI" id="CHEBI:58349"/>
        <dbReference type="ChEBI" id="CHEBI:537519"/>
        <dbReference type="EC" id="1.1.1.3"/>
    </reaction>
</comment>
<dbReference type="PANTHER" id="PTHR43331">
    <property type="entry name" value="HOMOSERINE DEHYDROGENASE"/>
    <property type="match status" value="1"/>
</dbReference>
<feature type="binding site" evidence="12">
    <location>
        <position position="108"/>
    </location>
    <ligand>
        <name>NADPH</name>
        <dbReference type="ChEBI" id="CHEBI:57783"/>
    </ligand>
</feature>
<dbReference type="Gene3D" id="3.30.70.260">
    <property type="match status" value="1"/>
</dbReference>
<keyword evidence="9 13" id="KW-0560">Oxidoreductase</keyword>
<dbReference type="SUPFAM" id="SSF51735">
    <property type="entry name" value="NAD(P)-binding Rossmann-fold domains"/>
    <property type="match status" value="1"/>
</dbReference>
<dbReference type="Pfam" id="PF00742">
    <property type="entry name" value="Homoserine_dh"/>
    <property type="match status" value="1"/>
</dbReference>
<dbReference type="NCBIfam" id="NF004976">
    <property type="entry name" value="PRK06349.1"/>
    <property type="match status" value="1"/>
</dbReference>
<evidence type="ECO:0000256" key="1">
    <source>
        <dbReference type="ARBA" id="ARBA00005056"/>
    </source>
</evidence>
<dbReference type="Proteomes" id="UP000002012">
    <property type="component" value="Chromosome"/>
</dbReference>
<protein>
    <recommendedName>
        <fullName evidence="5 13">Homoserine dehydrogenase</fullName>
        <ecNumber evidence="4 13">1.1.1.3</ecNumber>
    </recommendedName>
</protein>
<comment type="similarity">
    <text evidence="3 14">Belongs to the homoserine dehydrogenase family.</text>
</comment>
<dbReference type="Pfam" id="PF03447">
    <property type="entry name" value="NAD_binding_3"/>
    <property type="match status" value="1"/>
</dbReference>
<evidence type="ECO:0000256" key="2">
    <source>
        <dbReference type="ARBA" id="ARBA00005062"/>
    </source>
</evidence>
<evidence type="ECO:0000256" key="14">
    <source>
        <dbReference type="RuleBase" id="RU004171"/>
    </source>
</evidence>
<dbReference type="Gene3D" id="3.30.360.10">
    <property type="entry name" value="Dihydrodipicolinate Reductase, domain 2"/>
    <property type="match status" value="1"/>
</dbReference>
<dbReference type="EC" id="1.1.1.3" evidence="4 13"/>
<organism evidence="16 17">
    <name type="scientific">Denitrovibrio acetiphilus (strain DSM 12809 / NBRC 114555 / N2460)</name>
    <dbReference type="NCBI Taxonomy" id="522772"/>
    <lineage>
        <taxon>Bacteria</taxon>
        <taxon>Pseudomonadati</taxon>
        <taxon>Deferribacterota</taxon>
        <taxon>Deferribacteres</taxon>
        <taxon>Deferribacterales</taxon>
        <taxon>Geovibrionaceae</taxon>
        <taxon>Denitrovibrio</taxon>
    </lineage>
</organism>
<evidence type="ECO:0000256" key="7">
    <source>
        <dbReference type="ARBA" id="ARBA00022697"/>
    </source>
</evidence>
<evidence type="ECO:0000256" key="4">
    <source>
        <dbReference type="ARBA" id="ARBA00013213"/>
    </source>
</evidence>
<evidence type="ECO:0000256" key="5">
    <source>
        <dbReference type="ARBA" id="ARBA00013376"/>
    </source>
</evidence>
<dbReference type="InterPro" id="IPR002912">
    <property type="entry name" value="ACT_dom"/>
</dbReference>
<reference evidence="16 17" key="1">
    <citation type="journal article" date="2010" name="Stand. Genomic Sci.">
        <title>Complete genome sequence of Denitrovibrio acetiphilus type strain (N2460).</title>
        <authorList>
            <person name="Kiss H."/>
            <person name="Lang E."/>
            <person name="Lapidus A."/>
            <person name="Copeland A."/>
            <person name="Nolan M."/>
            <person name="Glavina Del Rio T."/>
            <person name="Chen F."/>
            <person name="Lucas S."/>
            <person name="Tice H."/>
            <person name="Cheng J.F."/>
            <person name="Han C."/>
            <person name="Goodwin L."/>
            <person name="Pitluck S."/>
            <person name="Liolios K."/>
            <person name="Pati A."/>
            <person name="Ivanova N."/>
            <person name="Mavromatis K."/>
            <person name="Chen A."/>
            <person name="Palaniappan K."/>
            <person name="Land M."/>
            <person name="Hauser L."/>
            <person name="Chang Y.J."/>
            <person name="Jeffries C.D."/>
            <person name="Detter J.C."/>
            <person name="Brettin T."/>
            <person name="Spring S."/>
            <person name="Rohde M."/>
            <person name="Goker M."/>
            <person name="Woyke T."/>
            <person name="Bristow J."/>
            <person name="Eisen J.A."/>
            <person name="Markowitz V."/>
            <person name="Hugenholtz P."/>
            <person name="Kyrpides N.C."/>
            <person name="Klenk H.P."/>
        </authorList>
    </citation>
    <scope>NUCLEOTIDE SEQUENCE [LARGE SCALE GENOMIC DNA]</scope>
    <source>
        <strain evidence="17">DSM 12809 / NBRC 114555 / N2460</strain>
    </source>
</reference>
<comment type="pathway">
    <text evidence="1 13">Amino-acid biosynthesis; L-threonine biosynthesis; L-threonine from L-aspartate: step 3/5.</text>
</comment>
<sequence>MAEIVNVGLIGYGTVGKGTAEVLLKNKNLIFENTGIDIRLKTVADLAIDTANPDELLSLCEVVTNNAEDILNDQDIDIVVELIGGYTFAKDFIISALNKKKHVVSANKALFAMYGTEIYQAAELNNVSVCFEGAVGGGIPVLRVIKEDLAGNNINEIFGIINGTANYILSKMEKEGKEFEEVLKVAQELGYAEADPTFDIEGIDSAHKIAILASMAFNTLIPFEKIYVEGITSIKQIDIEFAKKLDCKIKLLAIAKKHENDLEVRVHPTMVPDVELMAQVDGVFNAVEIIGDMSDKTMHYGRGAGGKPTGSAVAGDVISIARDIAAGCTKRTPILGFKKDYTYYYPIKDIKDIKSAFYLRFSVVDEPGTLAMIAGVLAKYNISISEAIQTDERAPGEAVNMVFMTHKALARKIYDAIEEIDKSDVMRDKTVAIRVKELV</sequence>
<dbReference type="CDD" id="cd04881">
    <property type="entry name" value="ACT_HSDH-Hom"/>
    <property type="match status" value="1"/>
</dbReference>
<dbReference type="OrthoDB" id="9808167at2"/>
<dbReference type="InterPro" id="IPR019811">
    <property type="entry name" value="HDH_CS"/>
</dbReference>
<gene>
    <name evidence="16" type="ordered locus">Dacet_1419</name>
</gene>
<evidence type="ECO:0000259" key="15">
    <source>
        <dbReference type="PROSITE" id="PS51671"/>
    </source>
</evidence>